<dbReference type="GO" id="GO:0006633">
    <property type="term" value="P:fatty acid biosynthetic process"/>
    <property type="evidence" value="ECO:0007669"/>
    <property type="project" value="InterPro"/>
</dbReference>
<dbReference type="GO" id="GO:0031177">
    <property type="term" value="F:phosphopantetheine binding"/>
    <property type="evidence" value="ECO:0007669"/>
    <property type="project" value="InterPro"/>
</dbReference>
<dbReference type="InterPro" id="IPR014031">
    <property type="entry name" value="Ketoacyl_synth_C"/>
</dbReference>
<dbReference type="InterPro" id="IPR018201">
    <property type="entry name" value="Ketoacyl_synth_AS"/>
</dbReference>
<feature type="region of interest" description="N-terminal hotdog fold" evidence="4">
    <location>
        <begin position="1287"/>
        <end position="1420"/>
    </location>
</feature>
<dbReference type="EMBL" id="MU001500">
    <property type="protein sequence ID" value="KAF2444613.1"/>
    <property type="molecule type" value="Genomic_DNA"/>
</dbReference>
<dbReference type="InterPro" id="IPR036736">
    <property type="entry name" value="ACP-like_sf"/>
</dbReference>
<dbReference type="SUPFAM" id="SSF55048">
    <property type="entry name" value="Probable ACP-binding domain of malonyl-CoA ACP transacylase"/>
    <property type="match status" value="1"/>
</dbReference>
<dbReference type="PROSITE" id="PS50075">
    <property type="entry name" value="CARRIER"/>
    <property type="match status" value="2"/>
</dbReference>
<dbReference type="Pfam" id="PF02801">
    <property type="entry name" value="Ketoacyl-synt_C"/>
    <property type="match status" value="1"/>
</dbReference>
<keyword evidence="10" id="KW-1185">Reference proteome</keyword>
<feature type="region of interest" description="Disordered" evidence="5">
    <location>
        <begin position="1841"/>
        <end position="1860"/>
    </location>
</feature>
<dbReference type="InterPro" id="IPR006162">
    <property type="entry name" value="Ppantetheine_attach_site"/>
</dbReference>
<dbReference type="InterPro" id="IPR050091">
    <property type="entry name" value="PKS_NRPS_Biosynth_Enz"/>
</dbReference>
<keyword evidence="2" id="KW-0597">Phosphoprotein</keyword>
<dbReference type="PROSITE" id="PS52019">
    <property type="entry name" value="PKS_MFAS_DH"/>
    <property type="match status" value="1"/>
</dbReference>
<evidence type="ECO:0000256" key="3">
    <source>
        <dbReference type="ARBA" id="ARBA00022679"/>
    </source>
</evidence>
<evidence type="ECO:0000313" key="10">
    <source>
        <dbReference type="Proteomes" id="UP000799764"/>
    </source>
</evidence>
<dbReference type="SMART" id="SM00825">
    <property type="entry name" value="PKS_KS"/>
    <property type="match status" value="1"/>
</dbReference>
<dbReference type="InterPro" id="IPR020806">
    <property type="entry name" value="PKS_PP-bd"/>
</dbReference>
<dbReference type="InterPro" id="IPR014030">
    <property type="entry name" value="Ketoacyl_synth_N"/>
</dbReference>
<dbReference type="Pfam" id="PF00109">
    <property type="entry name" value="ketoacyl-synt"/>
    <property type="match status" value="1"/>
</dbReference>
<dbReference type="Gene3D" id="3.10.129.110">
    <property type="entry name" value="Polyketide synthase dehydratase"/>
    <property type="match status" value="1"/>
</dbReference>
<dbReference type="Gene3D" id="3.30.70.3290">
    <property type="match status" value="1"/>
</dbReference>
<feature type="compositionally biased region" description="Basic and acidic residues" evidence="5">
    <location>
        <begin position="1724"/>
        <end position="1743"/>
    </location>
</feature>
<evidence type="ECO:0000259" key="8">
    <source>
        <dbReference type="PROSITE" id="PS52019"/>
    </source>
</evidence>
<evidence type="ECO:0000256" key="4">
    <source>
        <dbReference type="PROSITE-ProRule" id="PRU01363"/>
    </source>
</evidence>
<dbReference type="InterPro" id="IPR016039">
    <property type="entry name" value="Thiolase-like"/>
</dbReference>
<dbReference type="InterPro" id="IPR001227">
    <property type="entry name" value="Ac_transferase_dom_sf"/>
</dbReference>
<dbReference type="SMART" id="SM00823">
    <property type="entry name" value="PKS_PP"/>
    <property type="match status" value="2"/>
</dbReference>
<evidence type="ECO:0000259" key="7">
    <source>
        <dbReference type="PROSITE" id="PS52004"/>
    </source>
</evidence>
<evidence type="ECO:0000256" key="5">
    <source>
        <dbReference type="SAM" id="MobiDB-lite"/>
    </source>
</evidence>
<dbReference type="InterPro" id="IPR042104">
    <property type="entry name" value="PKS_dehydratase_sf"/>
</dbReference>
<dbReference type="PROSITE" id="PS00012">
    <property type="entry name" value="PHOSPHOPANTETHEINE"/>
    <property type="match status" value="2"/>
</dbReference>
<dbReference type="Gene3D" id="3.40.366.10">
    <property type="entry name" value="Malonyl-Coenzyme A Acyl Carrier Protein, domain 2"/>
    <property type="match status" value="2"/>
</dbReference>
<dbReference type="PANTHER" id="PTHR43775">
    <property type="entry name" value="FATTY ACID SYNTHASE"/>
    <property type="match status" value="1"/>
</dbReference>
<name>A0A9P4PJT7_9PLEO</name>
<dbReference type="InterPro" id="IPR032088">
    <property type="entry name" value="SAT"/>
</dbReference>
<evidence type="ECO:0000256" key="2">
    <source>
        <dbReference type="ARBA" id="ARBA00022553"/>
    </source>
</evidence>
<dbReference type="SUPFAM" id="SSF53901">
    <property type="entry name" value="Thiolase-like"/>
    <property type="match status" value="1"/>
</dbReference>
<dbReference type="Pfam" id="PF14765">
    <property type="entry name" value="PS-DH"/>
    <property type="match status" value="1"/>
</dbReference>
<dbReference type="InterPro" id="IPR020802">
    <property type="entry name" value="TesA-like"/>
</dbReference>
<dbReference type="GO" id="GO:0004312">
    <property type="term" value="F:fatty acid synthase activity"/>
    <property type="evidence" value="ECO:0007669"/>
    <property type="project" value="TreeGrafter"/>
</dbReference>
<organism evidence="9 10">
    <name type="scientific">Karstenula rhodostoma CBS 690.94</name>
    <dbReference type="NCBI Taxonomy" id="1392251"/>
    <lineage>
        <taxon>Eukaryota</taxon>
        <taxon>Fungi</taxon>
        <taxon>Dikarya</taxon>
        <taxon>Ascomycota</taxon>
        <taxon>Pezizomycotina</taxon>
        <taxon>Dothideomycetes</taxon>
        <taxon>Pleosporomycetidae</taxon>
        <taxon>Pleosporales</taxon>
        <taxon>Massarineae</taxon>
        <taxon>Didymosphaeriaceae</taxon>
        <taxon>Karstenula</taxon>
    </lineage>
</organism>
<evidence type="ECO:0000259" key="6">
    <source>
        <dbReference type="PROSITE" id="PS50075"/>
    </source>
</evidence>
<dbReference type="SUPFAM" id="SSF53474">
    <property type="entry name" value="alpha/beta-Hydrolases"/>
    <property type="match status" value="1"/>
</dbReference>
<dbReference type="GO" id="GO:0044550">
    <property type="term" value="P:secondary metabolite biosynthetic process"/>
    <property type="evidence" value="ECO:0007669"/>
    <property type="project" value="TreeGrafter"/>
</dbReference>
<dbReference type="Pfam" id="PF00698">
    <property type="entry name" value="Acyl_transf_1"/>
    <property type="match status" value="1"/>
</dbReference>
<dbReference type="OrthoDB" id="329835at2759"/>
<dbReference type="Pfam" id="PF16073">
    <property type="entry name" value="SAT"/>
    <property type="match status" value="1"/>
</dbReference>
<dbReference type="InterPro" id="IPR020841">
    <property type="entry name" value="PKS_Beta-ketoAc_synthase_dom"/>
</dbReference>
<dbReference type="InterPro" id="IPR016035">
    <property type="entry name" value="Acyl_Trfase/lysoPLipase"/>
</dbReference>
<dbReference type="Pfam" id="PF00975">
    <property type="entry name" value="Thioesterase"/>
    <property type="match status" value="1"/>
</dbReference>
<dbReference type="PANTHER" id="PTHR43775:SF37">
    <property type="entry name" value="SI:DKEY-61P9.11"/>
    <property type="match status" value="1"/>
</dbReference>
<keyword evidence="3" id="KW-0808">Transferase</keyword>
<dbReference type="Gene3D" id="3.40.47.10">
    <property type="match status" value="1"/>
</dbReference>
<dbReference type="CDD" id="cd00833">
    <property type="entry name" value="PKS"/>
    <property type="match status" value="1"/>
</dbReference>
<feature type="domain" description="Ketosynthase family 3 (KS3)" evidence="7">
    <location>
        <begin position="383"/>
        <end position="806"/>
    </location>
</feature>
<dbReference type="GO" id="GO:0004315">
    <property type="term" value="F:3-oxoacyl-[acyl-carrier-protein] synthase activity"/>
    <property type="evidence" value="ECO:0007669"/>
    <property type="project" value="InterPro"/>
</dbReference>
<dbReference type="InterPro" id="IPR030918">
    <property type="entry name" value="PT_fungal_PKS"/>
</dbReference>
<dbReference type="SUPFAM" id="SSF47336">
    <property type="entry name" value="ACP-like"/>
    <property type="match status" value="2"/>
</dbReference>
<feature type="active site" description="Proton acceptor; for dehydratase activity" evidence="4">
    <location>
        <position position="1319"/>
    </location>
</feature>
<reference evidence="9" key="1">
    <citation type="journal article" date="2020" name="Stud. Mycol.">
        <title>101 Dothideomycetes genomes: a test case for predicting lifestyles and emergence of pathogens.</title>
        <authorList>
            <person name="Haridas S."/>
            <person name="Albert R."/>
            <person name="Binder M."/>
            <person name="Bloem J."/>
            <person name="Labutti K."/>
            <person name="Salamov A."/>
            <person name="Andreopoulos B."/>
            <person name="Baker S."/>
            <person name="Barry K."/>
            <person name="Bills G."/>
            <person name="Bluhm B."/>
            <person name="Cannon C."/>
            <person name="Castanera R."/>
            <person name="Culley D."/>
            <person name="Daum C."/>
            <person name="Ezra D."/>
            <person name="Gonzalez J."/>
            <person name="Henrissat B."/>
            <person name="Kuo A."/>
            <person name="Liang C."/>
            <person name="Lipzen A."/>
            <person name="Lutzoni F."/>
            <person name="Magnuson J."/>
            <person name="Mondo S."/>
            <person name="Nolan M."/>
            <person name="Ohm R."/>
            <person name="Pangilinan J."/>
            <person name="Park H.-J."/>
            <person name="Ramirez L."/>
            <person name="Alfaro M."/>
            <person name="Sun H."/>
            <person name="Tritt A."/>
            <person name="Yoshinaga Y."/>
            <person name="Zwiers L.-H."/>
            <person name="Turgeon B."/>
            <person name="Goodwin S."/>
            <person name="Spatafora J."/>
            <person name="Crous P."/>
            <person name="Grigoriev I."/>
        </authorList>
    </citation>
    <scope>NUCLEOTIDE SEQUENCE</scope>
    <source>
        <strain evidence="9">CBS 690.94</strain>
    </source>
</reference>
<evidence type="ECO:0000256" key="1">
    <source>
        <dbReference type="ARBA" id="ARBA00022450"/>
    </source>
</evidence>
<sequence>MSKRILFFGDSSQETRSLLDAILTKGKGLGPLLRQFQEDVRLALQQEVSRLPSIQQAVFPDFCALDDLKGGHIQGDGQHPALHLAEVVFVQLAYFINAHEQESQVPYPDVKDSICVGTCVGQLAAAAVSLSVSLSDLIPLAVEATVLAFRTGVLTESVGNSIELKASGDGSWAVSVPASLGLRDEQGLAELQENLKIPPHKRAWISAFGNTTISIGGPPSSLEQITTHLMSLPNTGKTSILRRLPIYAPYHAKGLFSRTQAAELLRQDGLSLVDDSHRVSNQRKCLIPESIPISENPDTISKFFEEVLFEILAKPVDWESMLAHCKAALKQEEKNKLSSRVQTFGPEVQGKFFASGLQKLGVEDVTFDSDSGRVDENERPSQNVPLAIVGMAGRFPSAGNPDEFWKLLKEGVDTVQEVPAQRFDKSRHFKDKIWGCFIDEPGVFDPRFFHMSPREAINTDPAHRLGLTTVQEAMDMAGFVQDSTLSTNSSKIGTFWGSATEEYKEEYMSQHVDPYYIPGSSRAFGPGKVNFIYGFDGPAVSFDTACSSSMVALNHACNSLWNRDCATAIVVGTNILAAPYSYKGLDLGHFLSKTGQCKTFDEYADGYCRGEAVATVLVKRLTDAVADDDNILGVIRAISTNHSSSSESITRPHGATQERLFRRILSQAGLRPEDISYAEMHGTGTQAGDTVEMGSVSNVLAPERRSDQNPLYVGSAKANVGHGEGASGITSLVKCLLMLREKKLPPHIGIKSGVRRRVPDIDARNVRIASHLQDWDAPAESRDGLRRVLISNFSAAGGNTSMILEEAPRRQPAAKSDQATPAVIVVSGKTELGMKANLQSLINWSTQQPSLDLPSISYTTTVRRPHFDFRCGLVVSDRKDLEKQLRSKLGTRTNKNPKPASIKVVFTGYTNLRPSALRELFETSELFRTEVLRLDRSAERLGYASTKAYFVDSNDQNLSFVQRQLGYVISQIAMYRLATSWGVIATAVTGHSLGEYVALCASGVISTDDLLYITGLRATALEQRCQANTHGMLAVRVSLTEIEKHLSLEESGVEVACYNSPTDVVLSGPVPQLEIVERQLKSVNIQFTRIDTPFAFHSSQMDVLGDDLIAAQRCIKFNDPRTPLLSPTAGTVVTSAKDLGSDFFKRHTRGSVKFSDALRTEKEAPSIWVEIGPHAICSPMIKASLSLVEATLSLLRNDTRAWSTAGKMLVGLYNAGHTVNWKEFYRGQEGLRHLSTLPSYALDEQYYWLPQVQHSSPAVAAKSLPDAEPQQQKASALNVNLPFKSLHKLLSRSEQDGFLMLTFETDLLHPHLYEVMQGHMMNDSYLCPAGLYTDVALAIGEHLRTSEIELQAGYRSYVSQLQIDKTIIAPHNRDGQTLVMRIVSNTDLLDKCTKVRFEAMGPKGWQAYARCQIGFERRQDWLSEWSTVEEAVFADMHRLEAKLFRGQSQKLLSELAYRLFDTVLVYGEKYRSMKEIIVDETQLEGMATIKLYQGSDCNGYVCCPYWMDGTAHLAGFLVNGMRENSGKAVYLSPGWANYRLADPIDPTANYKSYVKLEDHGSTVTADCYVILNDRIVGKLDGLKFHKIPRSVANKILPPGVPRSEDRYRTAPPPVHSGQSTPPLDHTDVTVSEDEVSEVGDDIPMPMISLKHILYDETGVSEDDIDADTELVDMGIDSLLALTLSDRLRDEYKLDALSSDVFTTCSTFGSLEMFIQKSLPVPAQSRDRKQAKRQEKPSPKETFDRTTTATTAPSTEVPKAPAEKSQQMDEIRSLVAEQMGMPPSKLSPSDDLVDLGLDSLMSIEIVDQLRSNFGFDLDSAFFSSANTLQLVEETLFPKSSKPEVNGVVTTPEPKDKVEKSTKVRSDQKLASVLQGNPESSQKKIFLFPDGTGSASVYAQLPLIDKSTCLIGFNSPFLKKGVVDGATVEELVDVWVDELQTYQRDGPYVLGGYSSGGYYAYEAAKALASRGQSVESLILIDAPSRSTYDAFPAGALDLIAGGMDVTGNGSKATPTWLLDHFRTSIKAIQAYKPTGMTGTSQPKLYLIWASEGIEELRDALFSQGESNRGIKQFFAGVRGLPRPHGWTQLISSENIRLAATSGNHFSILHAQNVSVNSFLVVPC</sequence>
<feature type="domain" description="PKS/mFAS DH" evidence="8">
    <location>
        <begin position="1287"/>
        <end position="1593"/>
    </location>
</feature>
<dbReference type="Gene3D" id="1.10.1200.10">
    <property type="entry name" value="ACP-like"/>
    <property type="match status" value="2"/>
</dbReference>
<feature type="region of interest" description="Disordered" evidence="5">
    <location>
        <begin position="1720"/>
        <end position="1767"/>
    </location>
</feature>
<accession>A0A9P4PJT7</accession>
<evidence type="ECO:0000313" key="9">
    <source>
        <dbReference type="EMBL" id="KAF2444613.1"/>
    </source>
</evidence>
<comment type="caution">
    <text evidence="9">The sequence shown here is derived from an EMBL/GenBank/DDBJ whole genome shotgun (WGS) entry which is preliminary data.</text>
</comment>
<proteinExistence type="predicted"/>
<dbReference type="Pfam" id="PF22621">
    <property type="entry name" value="CurL-like_PKS_C"/>
    <property type="match status" value="1"/>
</dbReference>
<feature type="compositionally biased region" description="Basic and acidic residues" evidence="5">
    <location>
        <begin position="1851"/>
        <end position="1860"/>
    </location>
</feature>
<dbReference type="PROSITE" id="PS52004">
    <property type="entry name" value="KS3_2"/>
    <property type="match status" value="1"/>
</dbReference>
<dbReference type="Gene3D" id="3.40.50.1820">
    <property type="entry name" value="alpha/beta hydrolase"/>
    <property type="match status" value="1"/>
</dbReference>
<dbReference type="InterPro" id="IPR009081">
    <property type="entry name" value="PP-bd_ACP"/>
</dbReference>
<feature type="active site" description="Proton donor; for dehydratase activity" evidence="4">
    <location>
        <position position="1508"/>
    </location>
</feature>
<feature type="region of interest" description="C-terminal hotdog fold" evidence="4">
    <location>
        <begin position="1444"/>
        <end position="1593"/>
    </location>
</feature>
<gene>
    <name evidence="9" type="ORF">P171DRAFT_359299</name>
</gene>
<feature type="domain" description="Carrier" evidence="6">
    <location>
        <begin position="1640"/>
        <end position="1718"/>
    </location>
</feature>
<protein>
    <submittedName>
        <fullName evidence="9">Ketoacyl-synt-domain-containing protein</fullName>
    </submittedName>
</protein>
<feature type="region of interest" description="Disordered" evidence="5">
    <location>
        <begin position="1598"/>
        <end position="1627"/>
    </location>
</feature>
<dbReference type="NCBIfam" id="TIGR04532">
    <property type="entry name" value="PT_fungal_PKS"/>
    <property type="match status" value="1"/>
</dbReference>
<dbReference type="Proteomes" id="UP000799764">
    <property type="component" value="Unassembled WGS sequence"/>
</dbReference>
<dbReference type="InterPro" id="IPR014043">
    <property type="entry name" value="Acyl_transferase_dom"/>
</dbReference>
<dbReference type="InterPro" id="IPR029058">
    <property type="entry name" value="AB_hydrolase_fold"/>
</dbReference>
<dbReference type="PROSITE" id="PS00606">
    <property type="entry name" value="KS3_1"/>
    <property type="match status" value="1"/>
</dbReference>
<dbReference type="Pfam" id="PF00550">
    <property type="entry name" value="PP-binding"/>
    <property type="match status" value="2"/>
</dbReference>
<feature type="domain" description="Carrier" evidence="6">
    <location>
        <begin position="1764"/>
        <end position="1838"/>
    </location>
</feature>
<dbReference type="InterPro" id="IPR016036">
    <property type="entry name" value="Malonyl_transacylase_ACP-bd"/>
</dbReference>
<dbReference type="SMART" id="SM00827">
    <property type="entry name" value="PKS_AT"/>
    <property type="match status" value="1"/>
</dbReference>
<dbReference type="InterPro" id="IPR049900">
    <property type="entry name" value="PKS_mFAS_DH"/>
</dbReference>
<dbReference type="SMART" id="SM00824">
    <property type="entry name" value="PKS_TE"/>
    <property type="match status" value="1"/>
</dbReference>
<dbReference type="InterPro" id="IPR049551">
    <property type="entry name" value="PKS_DH_C"/>
</dbReference>
<dbReference type="InterPro" id="IPR001031">
    <property type="entry name" value="Thioesterase"/>
</dbReference>
<keyword evidence="1" id="KW-0596">Phosphopantetheine</keyword>
<dbReference type="SUPFAM" id="SSF52151">
    <property type="entry name" value="FabD/lysophospholipase-like"/>
    <property type="match status" value="1"/>
</dbReference>